<organism evidence="1 2">
    <name type="scientific">Roseospirillum parvum</name>
    <dbReference type="NCBI Taxonomy" id="83401"/>
    <lineage>
        <taxon>Bacteria</taxon>
        <taxon>Pseudomonadati</taxon>
        <taxon>Pseudomonadota</taxon>
        <taxon>Alphaproteobacteria</taxon>
        <taxon>Rhodospirillales</taxon>
        <taxon>Rhodospirillaceae</taxon>
        <taxon>Roseospirillum</taxon>
    </lineage>
</organism>
<dbReference type="Gene3D" id="3.40.190.10">
    <property type="entry name" value="Periplasmic binding protein-like II"/>
    <property type="match status" value="2"/>
</dbReference>
<protein>
    <submittedName>
        <fullName evidence="1">Polar amino acid transport system substrate-binding protein</fullName>
    </submittedName>
</protein>
<proteinExistence type="predicted"/>
<dbReference type="AlphaFoldDB" id="A0A1G7V8X0"/>
<dbReference type="Proteomes" id="UP000217076">
    <property type="component" value="Unassembled WGS sequence"/>
</dbReference>
<dbReference type="OrthoDB" id="8587856at2"/>
<evidence type="ECO:0000313" key="2">
    <source>
        <dbReference type="Proteomes" id="UP000217076"/>
    </source>
</evidence>
<gene>
    <name evidence="1" type="ORF">SAMN05421742_101582</name>
</gene>
<accession>A0A1G7V8X0</accession>
<sequence length="271" mass="29254">MVPILRAPVGALLRSLVPGAALVLGAVLVWAGPLAAEPLEVLYQPRAPYYVETVGRDGRLDVGGLVGGPAGRALEAAGIEVGWQQAPFNRQITLIRTSDQPLCALGWFETPERRRFARFSAPLYRDLSQIALATEPLPSDTLRGLLGRPGLRLGIKLGYSYGPYADGLIAATAPAVVSTSQDTLGMLRMLVGGRFDLMLISAEEASEVLRTFEERHRVISHTLKDLPPGQSRHLMCTMAVPEATLTRINRALTRLANHADKPPVGSREATH</sequence>
<dbReference type="RefSeq" id="WP_092615073.1">
    <property type="nucleotide sequence ID" value="NZ_FNCV01000001.1"/>
</dbReference>
<keyword evidence="2" id="KW-1185">Reference proteome</keyword>
<evidence type="ECO:0000313" key="1">
    <source>
        <dbReference type="EMBL" id="SDG56236.1"/>
    </source>
</evidence>
<dbReference type="STRING" id="83401.SAMN05421742_101582"/>
<reference evidence="2" key="1">
    <citation type="submission" date="2016-10" db="EMBL/GenBank/DDBJ databases">
        <authorList>
            <person name="Varghese N."/>
            <person name="Submissions S."/>
        </authorList>
    </citation>
    <scope>NUCLEOTIDE SEQUENCE [LARGE SCALE GENOMIC DNA]</scope>
    <source>
        <strain evidence="2">930I</strain>
    </source>
</reference>
<dbReference type="SUPFAM" id="SSF53850">
    <property type="entry name" value="Periplasmic binding protein-like II"/>
    <property type="match status" value="1"/>
</dbReference>
<name>A0A1G7V8X0_9PROT</name>
<dbReference type="EMBL" id="FNCV01000001">
    <property type="protein sequence ID" value="SDG56236.1"/>
    <property type="molecule type" value="Genomic_DNA"/>
</dbReference>